<reference evidence="6 7" key="1">
    <citation type="journal article" date="2015" name="Genome Announc.">
        <title>Complete Genome Sequence of Clavibacter michiganensis subsp. insidiosus R1-1 Using PacBio Single-Molecule Real-Time Technology.</title>
        <authorList>
            <person name="Lu Y."/>
            <person name="Samac D.A."/>
            <person name="Glazebrook J."/>
            <person name="Ishimaru C.A."/>
        </authorList>
    </citation>
    <scope>NUCLEOTIDE SEQUENCE [LARGE SCALE GENOMIC DNA]</scope>
    <source>
        <strain evidence="6 7">R1-1</strain>
    </source>
</reference>
<evidence type="ECO:0000256" key="3">
    <source>
        <dbReference type="ARBA" id="ARBA00023125"/>
    </source>
</evidence>
<dbReference type="Gene3D" id="1.10.10.10">
    <property type="entry name" value="Winged helix-like DNA-binding domain superfamily/Winged helix DNA-binding domain"/>
    <property type="match status" value="1"/>
</dbReference>
<accession>A0A0D5CJY4</accession>
<dbReference type="EMBL" id="CP011043">
    <property type="protein sequence ID" value="AJW79614.1"/>
    <property type="molecule type" value="Genomic_DNA"/>
</dbReference>
<dbReference type="PROSITE" id="PS50931">
    <property type="entry name" value="HTH_LYSR"/>
    <property type="match status" value="1"/>
</dbReference>
<sequence>MNESDPASDLLADLAPALLQWAALGDDTNVTRAAAVSGVSQPTLSRAMARWEKEAAVALFRRVGREVQLTAEGALIAEAARAALEDLRLALAEAVGGGAPPVLTVGFLHSLGPSVVGELVSAFHAAEPAVHVVHHEGSGVRLVEELRGGGVDIAVLAPHPGEGFRWMPLGRQALSLVMPTHHRLAGRDSIDLAEAADEGFLALDPRYSTRQLADALCAEAGFRAAIFLEADNAQTVRDYVASGLGVAILPNETTINPRVVSVPIASSLASREIGLAWSARRRQTPWAEAFRESARALSARYPGWADLGDG</sequence>
<dbReference type="InterPro" id="IPR005119">
    <property type="entry name" value="LysR_subst-bd"/>
</dbReference>
<feature type="domain" description="HTH lysR-type" evidence="5">
    <location>
        <begin position="29"/>
        <end position="70"/>
    </location>
</feature>
<dbReference type="GO" id="GO:0003677">
    <property type="term" value="F:DNA binding"/>
    <property type="evidence" value="ECO:0007669"/>
    <property type="project" value="UniProtKB-KW"/>
</dbReference>
<dbReference type="Gene3D" id="3.40.190.290">
    <property type="match status" value="1"/>
</dbReference>
<dbReference type="SUPFAM" id="SSF53850">
    <property type="entry name" value="Periplasmic binding protein-like II"/>
    <property type="match status" value="1"/>
</dbReference>
<keyword evidence="4" id="KW-0804">Transcription</keyword>
<proteinExistence type="inferred from homology"/>
<evidence type="ECO:0000256" key="2">
    <source>
        <dbReference type="ARBA" id="ARBA00023015"/>
    </source>
</evidence>
<dbReference type="RefSeq" id="WP_045528995.1">
    <property type="nucleotide sequence ID" value="NZ_CP011043.1"/>
</dbReference>
<dbReference type="GO" id="GO:0032993">
    <property type="term" value="C:protein-DNA complex"/>
    <property type="evidence" value="ECO:0007669"/>
    <property type="project" value="TreeGrafter"/>
</dbReference>
<dbReference type="GO" id="GO:0003700">
    <property type="term" value="F:DNA-binding transcription factor activity"/>
    <property type="evidence" value="ECO:0007669"/>
    <property type="project" value="InterPro"/>
</dbReference>
<evidence type="ECO:0000313" key="6">
    <source>
        <dbReference type="EMBL" id="AJW79614.1"/>
    </source>
</evidence>
<keyword evidence="2" id="KW-0805">Transcription regulation</keyword>
<evidence type="ECO:0000259" key="5">
    <source>
        <dbReference type="PROSITE" id="PS50931"/>
    </source>
</evidence>
<keyword evidence="3" id="KW-0238">DNA-binding</keyword>
<comment type="similarity">
    <text evidence="1">Belongs to the LysR transcriptional regulatory family.</text>
</comment>
<dbReference type="InterPro" id="IPR036390">
    <property type="entry name" value="WH_DNA-bd_sf"/>
</dbReference>
<evidence type="ECO:0000256" key="1">
    <source>
        <dbReference type="ARBA" id="ARBA00009437"/>
    </source>
</evidence>
<dbReference type="PANTHER" id="PTHR30346">
    <property type="entry name" value="TRANSCRIPTIONAL DUAL REGULATOR HCAR-RELATED"/>
    <property type="match status" value="1"/>
</dbReference>
<gene>
    <name evidence="6" type="ORF">VO01_11145</name>
</gene>
<dbReference type="Pfam" id="PF03466">
    <property type="entry name" value="LysR_substrate"/>
    <property type="match status" value="1"/>
</dbReference>
<dbReference type="SUPFAM" id="SSF46785">
    <property type="entry name" value="Winged helix' DNA-binding domain"/>
    <property type="match status" value="1"/>
</dbReference>
<dbReference type="InterPro" id="IPR036388">
    <property type="entry name" value="WH-like_DNA-bd_sf"/>
</dbReference>
<dbReference type="AlphaFoldDB" id="A0A0D5CJY4"/>
<organism evidence="6 7">
    <name type="scientific">Clavibacter michiganensis subsp. insidiosus</name>
    <dbReference type="NCBI Taxonomy" id="33014"/>
    <lineage>
        <taxon>Bacteria</taxon>
        <taxon>Bacillati</taxon>
        <taxon>Actinomycetota</taxon>
        <taxon>Actinomycetes</taxon>
        <taxon>Micrococcales</taxon>
        <taxon>Microbacteriaceae</taxon>
        <taxon>Clavibacter</taxon>
    </lineage>
</organism>
<protein>
    <recommendedName>
        <fullName evidence="5">HTH lysR-type domain-containing protein</fullName>
    </recommendedName>
</protein>
<evidence type="ECO:0000313" key="7">
    <source>
        <dbReference type="Proteomes" id="UP000032604"/>
    </source>
</evidence>
<dbReference type="Pfam" id="PF00126">
    <property type="entry name" value="HTH_1"/>
    <property type="match status" value="1"/>
</dbReference>
<dbReference type="Proteomes" id="UP000032604">
    <property type="component" value="Chromosome"/>
</dbReference>
<dbReference type="HOGENOM" id="CLU_039613_6_0_11"/>
<evidence type="ECO:0000256" key="4">
    <source>
        <dbReference type="ARBA" id="ARBA00023163"/>
    </source>
</evidence>
<dbReference type="PANTHER" id="PTHR30346:SF28">
    <property type="entry name" value="HTH-TYPE TRANSCRIPTIONAL REGULATOR CYNR"/>
    <property type="match status" value="1"/>
</dbReference>
<name>A0A0D5CJY4_9MICO</name>
<dbReference type="PATRIC" id="fig|33014.5.peg.2305"/>
<dbReference type="InterPro" id="IPR000847">
    <property type="entry name" value="LysR_HTH_N"/>
</dbReference>
<dbReference type="OrthoDB" id="4131546at2"/>
<dbReference type="KEGG" id="cmh:VO01_11145"/>